<evidence type="ECO:0000313" key="2">
    <source>
        <dbReference type="Proteomes" id="UP001283361"/>
    </source>
</evidence>
<comment type="caution">
    <text evidence="1">The sequence shown here is derived from an EMBL/GenBank/DDBJ whole genome shotgun (WGS) entry which is preliminary data.</text>
</comment>
<name>A0AAE1A211_9GAST</name>
<reference evidence="1" key="1">
    <citation type="journal article" date="2023" name="G3 (Bethesda)">
        <title>A reference genome for the long-term kleptoplast-retaining sea slug Elysia crispata morphotype clarki.</title>
        <authorList>
            <person name="Eastman K.E."/>
            <person name="Pendleton A.L."/>
            <person name="Shaikh M.A."/>
            <person name="Suttiyut T."/>
            <person name="Ogas R."/>
            <person name="Tomko P."/>
            <person name="Gavelis G."/>
            <person name="Widhalm J.R."/>
            <person name="Wisecaver J.H."/>
        </authorList>
    </citation>
    <scope>NUCLEOTIDE SEQUENCE</scope>
    <source>
        <strain evidence="1">ECLA1</strain>
    </source>
</reference>
<protein>
    <submittedName>
        <fullName evidence="1">Uncharacterized protein</fullName>
    </submittedName>
</protein>
<feature type="non-terminal residue" evidence="1">
    <location>
        <position position="1"/>
    </location>
</feature>
<dbReference type="AlphaFoldDB" id="A0AAE1A211"/>
<evidence type="ECO:0000313" key="1">
    <source>
        <dbReference type="EMBL" id="KAK3779448.1"/>
    </source>
</evidence>
<dbReference type="Proteomes" id="UP001283361">
    <property type="component" value="Unassembled WGS sequence"/>
</dbReference>
<sequence length="121" mass="13182">LYQTKTGERSEELKVPSKVCGVLLRTLSAAVGVQFLAHTNRSGLVYGPLASLGSDSCDFQRSCRAKNNQVFASHAKRIFGFLRGEDGADLTFLQTCRSRTEAVHCRNKTCSSLSQHTVAST</sequence>
<dbReference type="EMBL" id="JAWDGP010002824">
    <property type="protein sequence ID" value="KAK3779448.1"/>
    <property type="molecule type" value="Genomic_DNA"/>
</dbReference>
<gene>
    <name evidence="1" type="ORF">RRG08_045194</name>
</gene>
<organism evidence="1 2">
    <name type="scientific">Elysia crispata</name>
    <name type="common">lettuce slug</name>
    <dbReference type="NCBI Taxonomy" id="231223"/>
    <lineage>
        <taxon>Eukaryota</taxon>
        <taxon>Metazoa</taxon>
        <taxon>Spiralia</taxon>
        <taxon>Lophotrochozoa</taxon>
        <taxon>Mollusca</taxon>
        <taxon>Gastropoda</taxon>
        <taxon>Heterobranchia</taxon>
        <taxon>Euthyneura</taxon>
        <taxon>Panpulmonata</taxon>
        <taxon>Sacoglossa</taxon>
        <taxon>Placobranchoidea</taxon>
        <taxon>Plakobranchidae</taxon>
        <taxon>Elysia</taxon>
    </lineage>
</organism>
<keyword evidence="2" id="KW-1185">Reference proteome</keyword>
<proteinExistence type="predicted"/>
<accession>A0AAE1A211</accession>